<dbReference type="InterPro" id="IPR016488">
    <property type="entry name" value="NADH_Ub_cplx-1_asu_su-6"/>
</dbReference>
<reference evidence="9 10" key="1">
    <citation type="submission" date="2024-06" db="EMBL/GenBank/DDBJ databases">
        <title>Complete genome of Phlyctema vagabunda strain 19-DSS-EL-015.</title>
        <authorList>
            <person name="Fiorenzani C."/>
        </authorList>
    </citation>
    <scope>NUCLEOTIDE SEQUENCE [LARGE SCALE GENOMIC DNA]</scope>
    <source>
        <strain evidence="9 10">19-DSS-EL-015</strain>
    </source>
</reference>
<keyword evidence="8" id="KW-0472">Membrane</keyword>
<organism evidence="9 10">
    <name type="scientific">Phlyctema vagabunda</name>
    <dbReference type="NCBI Taxonomy" id="108571"/>
    <lineage>
        <taxon>Eukaryota</taxon>
        <taxon>Fungi</taxon>
        <taxon>Dikarya</taxon>
        <taxon>Ascomycota</taxon>
        <taxon>Pezizomycotina</taxon>
        <taxon>Leotiomycetes</taxon>
        <taxon>Helotiales</taxon>
        <taxon>Dermateaceae</taxon>
        <taxon>Phlyctema</taxon>
    </lineage>
</organism>
<sequence length="123" mass="14824">MVINPTYLAQRTRQSVNWADAQRRVLSSYREWIRSAPEIQNMYSLNMPVSALRTKMRQEFERHRFVKDQKAVDVLLFQSHAEYQETLNYWKQLPHILKYFRPEEDPTSQLPKNFMSGFLEGRN</sequence>
<evidence type="ECO:0000313" key="10">
    <source>
        <dbReference type="Proteomes" id="UP001629113"/>
    </source>
</evidence>
<evidence type="ECO:0000256" key="6">
    <source>
        <dbReference type="ARBA" id="ARBA00022982"/>
    </source>
</evidence>
<dbReference type="Pfam" id="PF13233">
    <property type="entry name" value="Complex1_LYR_2"/>
    <property type="match status" value="1"/>
</dbReference>
<evidence type="ECO:0000313" key="9">
    <source>
        <dbReference type="EMBL" id="KAL3427073.1"/>
    </source>
</evidence>
<protein>
    <submittedName>
        <fullName evidence="9">Complex 1 protein</fullName>
    </submittedName>
</protein>
<keyword evidence="10" id="KW-1185">Reference proteome</keyword>
<evidence type="ECO:0000256" key="1">
    <source>
        <dbReference type="ARBA" id="ARBA00004443"/>
    </source>
</evidence>
<accession>A0ABR4PV37</accession>
<dbReference type="Proteomes" id="UP001629113">
    <property type="component" value="Unassembled WGS sequence"/>
</dbReference>
<dbReference type="CDD" id="cd20266">
    <property type="entry name" value="Complex1_LYR_NDUFA6_LYRM6"/>
    <property type="match status" value="1"/>
</dbReference>
<dbReference type="PANTHER" id="PTHR12964:SF0">
    <property type="entry name" value="NADH DEHYDROGENASE [UBIQUINONE] 1 ALPHA SUBCOMPLEX SUBUNIT 6"/>
    <property type="match status" value="1"/>
</dbReference>
<proteinExistence type="inferred from homology"/>
<comment type="caution">
    <text evidence="9">The sequence shown here is derived from an EMBL/GenBank/DDBJ whole genome shotgun (WGS) entry which is preliminary data.</text>
</comment>
<evidence type="ECO:0000256" key="4">
    <source>
        <dbReference type="ARBA" id="ARBA00022660"/>
    </source>
</evidence>
<name>A0ABR4PV37_9HELO</name>
<evidence type="ECO:0000256" key="5">
    <source>
        <dbReference type="ARBA" id="ARBA00022792"/>
    </source>
</evidence>
<dbReference type="InterPro" id="IPR045299">
    <property type="entry name" value="Complex1_LYR_NDUFA6_LYRM6"/>
</dbReference>
<comment type="subcellular location">
    <subcellularLocation>
        <location evidence="1">Mitochondrion inner membrane</location>
        <topology evidence="1">Peripheral membrane protein</topology>
        <orientation evidence="1">Matrix side</orientation>
    </subcellularLocation>
</comment>
<dbReference type="PANTHER" id="PTHR12964">
    <property type="entry name" value="NADH-UBIQUINONE OXIDOREDUCTASE B14 SUBUNIT"/>
    <property type="match status" value="1"/>
</dbReference>
<evidence type="ECO:0000256" key="8">
    <source>
        <dbReference type="ARBA" id="ARBA00023136"/>
    </source>
</evidence>
<comment type="similarity">
    <text evidence="2">Belongs to the complex I LYR family.</text>
</comment>
<evidence type="ECO:0000256" key="3">
    <source>
        <dbReference type="ARBA" id="ARBA00022448"/>
    </source>
</evidence>
<evidence type="ECO:0000256" key="2">
    <source>
        <dbReference type="ARBA" id="ARBA00009508"/>
    </source>
</evidence>
<dbReference type="PIRSF" id="PIRSF006643">
    <property type="entry name" value="NDUA6"/>
    <property type="match status" value="1"/>
</dbReference>
<gene>
    <name evidence="9" type="ORF">PVAG01_00582</name>
</gene>
<evidence type="ECO:0000256" key="7">
    <source>
        <dbReference type="ARBA" id="ARBA00023128"/>
    </source>
</evidence>
<keyword evidence="4" id="KW-0679">Respiratory chain</keyword>
<keyword evidence="3" id="KW-0813">Transport</keyword>
<dbReference type="EMBL" id="JBFCZG010000001">
    <property type="protein sequence ID" value="KAL3427073.1"/>
    <property type="molecule type" value="Genomic_DNA"/>
</dbReference>
<keyword evidence="6" id="KW-0249">Electron transport</keyword>
<keyword evidence="7" id="KW-0496">Mitochondrion</keyword>
<keyword evidence="5" id="KW-0999">Mitochondrion inner membrane</keyword>